<comment type="similarity">
    <text evidence="3">Belongs to the peptidase M10B family.</text>
</comment>
<dbReference type="PRINTS" id="PR00313">
    <property type="entry name" value="CABNDNGRPT"/>
</dbReference>
<dbReference type="SMART" id="SM00235">
    <property type="entry name" value="ZnMc"/>
    <property type="match status" value="1"/>
</dbReference>
<keyword evidence="9" id="KW-0862">Zinc</keyword>
<keyword evidence="6" id="KW-0479">Metal-binding</keyword>
<keyword evidence="4" id="KW-0964">Secreted</keyword>
<dbReference type="CDD" id="cd04277">
    <property type="entry name" value="ZnMc_serralysin_like"/>
    <property type="match status" value="1"/>
</dbReference>
<protein>
    <submittedName>
        <fullName evidence="11">Protease</fullName>
    </submittedName>
</protein>
<dbReference type="InterPro" id="IPR001818">
    <property type="entry name" value="Pept_M10_metallopeptidase"/>
</dbReference>
<comment type="subcellular location">
    <subcellularLocation>
        <location evidence="2">Secreted</location>
    </subcellularLocation>
</comment>
<feature type="domain" description="Peptidase metallopeptidase" evidence="10">
    <location>
        <begin position="20"/>
        <end position="209"/>
    </location>
</feature>
<evidence type="ECO:0000259" key="10">
    <source>
        <dbReference type="SMART" id="SM00235"/>
    </source>
</evidence>
<dbReference type="PANTHER" id="PTHR38340">
    <property type="entry name" value="S-LAYER PROTEIN"/>
    <property type="match status" value="1"/>
</dbReference>
<reference evidence="11 12" key="1">
    <citation type="submission" date="2017-06" db="EMBL/GenBank/DDBJ databases">
        <title>Ensifer strains isolated from leguminous trees and herbs display diverse denitrification phenotypes with some acting as strong N2O sinks.</title>
        <authorList>
            <person name="Woliy K."/>
            <person name="Mania D."/>
            <person name="Bakken L.R."/>
            <person name="Frostegard A."/>
        </authorList>
    </citation>
    <scope>NUCLEOTIDE SEQUENCE [LARGE SCALE GENOMIC DNA]</scope>
    <source>
        <strain evidence="11 12">AC50a</strain>
    </source>
</reference>
<name>A0A2J0YTI3_RHIML</name>
<dbReference type="GO" id="GO:0004222">
    <property type="term" value="F:metalloendopeptidase activity"/>
    <property type="evidence" value="ECO:0007669"/>
    <property type="project" value="InterPro"/>
</dbReference>
<dbReference type="SUPFAM" id="SSF55486">
    <property type="entry name" value="Metalloproteases ('zincins'), catalytic domain"/>
    <property type="match status" value="1"/>
</dbReference>
<dbReference type="GO" id="GO:0006508">
    <property type="term" value="P:proteolysis"/>
    <property type="evidence" value="ECO:0007669"/>
    <property type="project" value="UniProtKB-KW"/>
</dbReference>
<dbReference type="InterPro" id="IPR006026">
    <property type="entry name" value="Peptidase_Metallo"/>
</dbReference>
<dbReference type="Pfam" id="PF00353">
    <property type="entry name" value="HemolysinCabind"/>
    <property type="match status" value="3"/>
</dbReference>
<dbReference type="InterPro" id="IPR013858">
    <property type="entry name" value="Peptidase_M10B_C"/>
</dbReference>
<evidence type="ECO:0000256" key="2">
    <source>
        <dbReference type="ARBA" id="ARBA00004613"/>
    </source>
</evidence>
<dbReference type="GO" id="GO:0008270">
    <property type="term" value="F:zinc ion binding"/>
    <property type="evidence" value="ECO:0007669"/>
    <property type="project" value="InterPro"/>
</dbReference>
<dbReference type="InterPro" id="IPR034033">
    <property type="entry name" value="Serralysin-like"/>
</dbReference>
<accession>A0A2J0YTI3</accession>
<dbReference type="InterPro" id="IPR050557">
    <property type="entry name" value="RTX_toxin/Mannuronan_C5-epim"/>
</dbReference>
<dbReference type="Gene3D" id="3.40.390.10">
    <property type="entry name" value="Collagenase (Catalytic Domain)"/>
    <property type="match status" value="1"/>
</dbReference>
<sequence>MPATTTYATTGNAYIDGLLGDWKWGIKDFTFSFPTSASFYGSGYGNGEPLKGFAVLNAAQQAATRAALDQFSSVANVTFTEVTESATKHADLRLASSDAPSTAWAYFPSTAAEGGDAWFNKSSGHYSRPVKGNYAYVTFLHEIGHALGLEHAHEGNVMPVNRDSMEYTVMSYRSYVGASTTSGYTNETWGYAQSLMMYDIAALQHMYGADFTTENGNTTYRWSPTSGEMFINGIGEGAPGGNKILLTVWDGGGTDTYDFSNYTTALKVDLRPGEWTTTSAAQLAKLHYNGSKVAIGNIANALQFQGDARSLIENAKGGTGSDTITGNAAANALWGNGGNDRLIGGDGNDNLFGGAGADRLDGGNGTDLANYYNATAGVVADLSSPGSNTGEAAGDTYVSIERLYGSAFNDTLRGDNRANLLNGLAGNDVLNGRGGNDNLIGGAGNDRLVGGAGADRLEGGDGADLADYYNAAAGVVADFYSPGVNRGEAAGDTYSSVERLYGSAFNDSLGGDNRANLLNGLAGNDVLNGRGGSDTLVGGNGADRLIGGAGADTFVFQTTAQSAPAARDVIDDFVPGVDRIDLRSIDANTDASGGQAFLFIGGNGFHGMAGELNVRSGIVSGDINGDGLADFQIKVMNLSALSGSDFFL</sequence>
<comment type="cofactor">
    <cofactor evidence="1">
        <name>Ca(2+)</name>
        <dbReference type="ChEBI" id="CHEBI:29108"/>
    </cofactor>
</comment>
<evidence type="ECO:0000256" key="8">
    <source>
        <dbReference type="ARBA" id="ARBA00022801"/>
    </source>
</evidence>
<dbReference type="Proteomes" id="UP000231987">
    <property type="component" value="Unassembled WGS sequence"/>
</dbReference>
<comment type="caution">
    <text evidence="11">The sequence shown here is derived from an EMBL/GenBank/DDBJ whole genome shotgun (WGS) entry which is preliminary data.</text>
</comment>
<evidence type="ECO:0000256" key="5">
    <source>
        <dbReference type="ARBA" id="ARBA00022670"/>
    </source>
</evidence>
<keyword evidence="7" id="KW-0677">Repeat</keyword>
<dbReference type="InterPro" id="IPR018511">
    <property type="entry name" value="Hemolysin-typ_Ca-bd_CS"/>
</dbReference>
<dbReference type="RefSeq" id="WP_100675013.1">
    <property type="nucleotide sequence ID" value="NZ_NJGD01000036.1"/>
</dbReference>
<dbReference type="SUPFAM" id="SSF51120">
    <property type="entry name" value="beta-Roll"/>
    <property type="match status" value="3"/>
</dbReference>
<dbReference type="GO" id="GO:0005509">
    <property type="term" value="F:calcium ion binding"/>
    <property type="evidence" value="ECO:0007669"/>
    <property type="project" value="InterPro"/>
</dbReference>
<dbReference type="AlphaFoldDB" id="A0A2J0YTI3"/>
<dbReference type="EMBL" id="NJGD01000036">
    <property type="protein sequence ID" value="PJR08789.1"/>
    <property type="molecule type" value="Genomic_DNA"/>
</dbReference>
<keyword evidence="8" id="KW-0378">Hydrolase</keyword>
<evidence type="ECO:0000256" key="4">
    <source>
        <dbReference type="ARBA" id="ARBA00022525"/>
    </source>
</evidence>
<keyword evidence="5 11" id="KW-0645">Protease</keyword>
<dbReference type="InterPro" id="IPR001343">
    <property type="entry name" value="Hemolysn_Ca-bd"/>
</dbReference>
<evidence type="ECO:0000256" key="3">
    <source>
        <dbReference type="ARBA" id="ARBA00009490"/>
    </source>
</evidence>
<gene>
    <name evidence="11" type="ORF">CEJ86_32240</name>
</gene>
<evidence type="ECO:0000256" key="9">
    <source>
        <dbReference type="ARBA" id="ARBA00022833"/>
    </source>
</evidence>
<evidence type="ECO:0000313" key="12">
    <source>
        <dbReference type="Proteomes" id="UP000231987"/>
    </source>
</evidence>
<proteinExistence type="inferred from homology"/>
<dbReference type="GO" id="GO:0031012">
    <property type="term" value="C:extracellular matrix"/>
    <property type="evidence" value="ECO:0007669"/>
    <property type="project" value="InterPro"/>
</dbReference>
<dbReference type="Pfam" id="PF08548">
    <property type="entry name" value="Peptidase_M10_C"/>
    <property type="match status" value="2"/>
</dbReference>
<dbReference type="Pfam" id="PF00413">
    <property type="entry name" value="Peptidase_M10"/>
    <property type="match status" value="1"/>
</dbReference>
<dbReference type="InterPro" id="IPR011049">
    <property type="entry name" value="Serralysin-like_metalloprot_C"/>
</dbReference>
<dbReference type="GO" id="GO:0005615">
    <property type="term" value="C:extracellular space"/>
    <property type="evidence" value="ECO:0007669"/>
    <property type="project" value="InterPro"/>
</dbReference>
<dbReference type="InterPro" id="IPR024079">
    <property type="entry name" value="MetalloPept_cat_dom_sf"/>
</dbReference>
<dbReference type="Gene3D" id="2.150.10.10">
    <property type="entry name" value="Serralysin-like metalloprotease, C-terminal"/>
    <property type="match status" value="3"/>
</dbReference>
<dbReference type="PROSITE" id="PS00330">
    <property type="entry name" value="HEMOLYSIN_CALCIUM"/>
    <property type="match status" value="7"/>
</dbReference>
<evidence type="ECO:0000256" key="6">
    <source>
        <dbReference type="ARBA" id="ARBA00022723"/>
    </source>
</evidence>
<dbReference type="PANTHER" id="PTHR38340:SF1">
    <property type="entry name" value="S-LAYER PROTEIN"/>
    <property type="match status" value="1"/>
</dbReference>
<evidence type="ECO:0000313" key="11">
    <source>
        <dbReference type="EMBL" id="PJR08789.1"/>
    </source>
</evidence>
<evidence type="ECO:0000256" key="1">
    <source>
        <dbReference type="ARBA" id="ARBA00001913"/>
    </source>
</evidence>
<organism evidence="11 12">
    <name type="scientific">Rhizobium meliloti</name>
    <name type="common">Ensifer meliloti</name>
    <name type="synonym">Sinorhizobium meliloti</name>
    <dbReference type="NCBI Taxonomy" id="382"/>
    <lineage>
        <taxon>Bacteria</taxon>
        <taxon>Pseudomonadati</taxon>
        <taxon>Pseudomonadota</taxon>
        <taxon>Alphaproteobacteria</taxon>
        <taxon>Hyphomicrobiales</taxon>
        <taxon>Rhizobiaceae</taxon>
        <taxon>Sinorhizobium/Ensifer group</taxon>
        <taxon>Sinorhizobium</taxon>
    </lineage>
</organism>
<evidence type="ECO:0000256" key="7">
    <source>
        <dbReference type="ARBA" id="ARBA00022737"/>
    </source>
</evidence>